<accession>A0A183T1W7</accession>
<feature type="region of interest" description="Disordered" evidence="1">
    <location>
        <begin position="1499"/>
        <end position="1577"/>
    </location>
</feature>
<dbReference type="GO" id="GO:1903479">
    <property type="term" value="P:mitotic actomyosin contractile ring assembly actin filament organization"/>
    <property type="evidence" value="ECO:0007669"/>
    <property type="project" value="TreeGrafter"/>
</dbReference>
<evidence type="ECO:0000313" key="5">
    <source>
        <dbReference type="WBParaSite" id="SSLN_0001087001-mRNA-1"/>
    </source>
</evidence>
<name>A0A183T1W7_SCHSO</name>
<dbReference type="STRING" id="70667.A0A183T1W7"/>
<dbReference type="InterPro" id="IPR008936">
    <property type="entry name" value="Rho_GTPase_activation_prot"/>
</dbReference>
<gene>
    <name evidence="3" type="ORF">SSLN_LOCUS10465</name>
</gene>
<organism evidence="5">
    <name type="scientific">Schistocephalus solidus</name>
    <name type="common">Tapeworm</name>
    <dbReference type="NCBI Taxonomy" id="70667"/>
    <lineage>
        <taxon>Eukaryota</taxon>
        <taxon>Metazoa</taxon>
        <taxon>Spiralia</taxon>
        <taxon>Lophotrochozoa</taxon>
        <taxon>Platyhelminthes</taxon>
        <taxon>Cestoda</taxon>
        <taxon>Eucestoda</taxon>
        <taxon>Diphyllobothriidea</taxon>
        <taxon>Diphyllobothriidae</taxon>
        <taxon>Schistocephalus</taxon>
    </lineage>
</organism>
<feature type="region of interest" description="Disordered" evidence="1">
    <location>
        <begin position="1442"/>
        <end position="1471"/>
    </location>
</feature>
<dbReference type="Proteomes" id="UP000275846">
    <property type="component" value="Unassembled WGS sequence"/>
</dbReference>
<reference evidence="5" key="1">
    <citation type="submission" date="2016-06" db="UniProtKB">
        <authorList>
            <consortium name="WormBaseParasite"/>
        </authorList>
    </citation>
    <scope>IDENTIFICATION</scope>
</reference>
<feature type="compositionally biased region" description="Acidic residues" evidence="1">
    <location>
        <begin position="1516"/>
        <end position="1535"/>
    </location>
</feature>
<proteinExistence type="predicted"/>
<feature type="domain" description="Ras-GAP" evidence="2">
    <location>
        <begin position="1134"/>
        <end position="1292"/>
    </location>
</feature>
<dbReference type="PROSITE" id="PS50096">
    <property type="entry name" value="IQ"/>
    <property type="match status" value="2"/>
</dbReference>
<reference evidence="3 4" key="2">
    <citation type="submission" date="2018-11" db="EMBL/GenBank/DDBJ databases">
        <authorList>
            <consortium name="Pathogen Informatics"/>
        </authorList>
    </citation>
    <scope>NUCLEOTIDE SEQUENCE [LARGE SCALE GENOMIC DNA]</scope>
    <source>
        <strain evidence="3 4">NST_G2</strain>
    </source>
</reference>
<dbReference type="Pfam" id="PF00616">
    <property type="entry name" value="RasGAP"/>
    <property type="match status" value="1"/>
</dbReference>
<evidence type="ECO:0000256" key="1">
    <source>
        <dbReference type="SAM" id="MobiDB-lite"/>
    </source>
</evidence>
<dbReference type="OrthoDB" id="6253623at2759"/>
<dbReference type="GO" id="GO:0051015">
    <property type="term" value="F:actin filament binding"/>
    <property type="evidence" value="ECO:0007669"/>
    <property type="project" value="TreeGrafter"/>
</dbReference>
<dbReference type="GO" id="GO:0005938">
    <property type="term" value="C:cell cortex"/>
    <property type="evidence" value="ECO:0007669"/>
    <property type="project" value="TreeGrafter"/>
</dbReference>
<sequence length="1911" mass="212508">MPQPRFEATERNLVREVVEAVRRQDIDYISEVLRSPSLGLSDVSEQNKEWYFVVIEKNVSKLTDIREASSRRESVEDLLRDFLQGSVRQANAYAQRETILDGAASRINVALGQEDPKATFFALLQTQNLVDWMPNWVPRALDTAPGETDRAKAVALLLHEELSAAVLENGGPLTFDEISATIEALVYVAQLDEAIDEGSATEVNRILCTPAALWDLPKVSASPSHLLQSLSAARVDKEFRLGHRAMLSHGEVQSIVDKALADDLRSSSESSGVTRSAKLVSEDAAQALSRISSHECVSPATLSMERGEKVQKWPLQTASDNSDNMVSGPRDLREYLSLLERTLQTSSTSRFWKLLEALNNAGCFSPEKEPIRLYQEYTDLYIIQLRRALTAAESTSVGCGLTFSAVSWAIETGHLLAVRAKRMGQVLGALNTAIADGDSIEVYHNLMHPALAMNCPGNQTLNYHLQTTENFDGFDAVTEIHRERRSDYTDRLISLRKAKIRYSKCRRSNSSPEPAFEDGDLIARPSAYTADCSYVINCNWLFTSLPLFAEMPVDRKPSRGGGGGGGGTKEAELPFFYNTRDGRIVWCPAYSPTNTRPICLDPGLLNREEIVACVRDVNRRLRLASEHQDQSEVGQVAVPVQMDAVEKSQTLCTLESLIRAYLLRKQHQEWSAHLTRCVDIICDRRCLIRGVIKLQAAWRGVLQRRRYLDWLSHLSSFEVRDAGRKLFACIRRHRMRRMLRRVMRTVRRLSRSVRRVQALWRGHWLRKVFSVTIFLSLRSAASMERQFITSFGQQHLGASGGILNWATMQVAPPLNYLYCVQQMSLLTLNNDKISEVYEQERASLASVREVEESLRYARVCSEEVGRIDRMIGLFMRAKMQQDARRQKIKTKANGGRAQAGGGSTSSTTELYFQAYSGLLFLLYSQPDYLARLLEEIPGKQIWQSLEAPMSVLEAGRISLFGLLLERLILGIFHHGLLPGDEQRLLFLISRSLHLHIMRLADCQPDRAARAFDANEPCPFALRLAVSLAHTQQGATARGTRVGDIHQVVKPLSQMLAVSRTPPTTSAASNATSTAVVLGYESTQDTPVARARVAGLPTLKSLIAVISSLSHYPADGSAGSAGRRRRRRGDLAREMDRGDSRLEVMPKSLIDVTGNNVLDVATSEHGVIPTLISTAERFFYALFTDPGSSALPHSLCVVIRDFYLLLRREFPQQPSKDHMKYVGLNLLFRYLNSVVIAPDAFGLLLLSEDAKSIDDGDSRRLFVDPEHRSNSRLERSQRRRLTALSRLLLFVIANKGFSTRSPPDARYISPQLQQSQEFGRIINPLIRVWHSKFRAYFKDIVDATQLTSQNFKPVVRQTALTTLWIQSLPGMSQVGGFAGASSLGSYTATTISETSGHTLEPKTTVSLAVEELVEIHRLLLTYQWKIAPNASDPLHTELQKLPPVPEICSQDGGTGDQLAPLPISSNNLVDNHEKQEVEVTKRSTPERSIAISSSLLLTPPRTVETPRIEDCSLYSKDDEDVDDEDGGGGDDEDDDSGGGGGEGGDDDDDDDIQPFGQFAKWPRRFRSREGPPSEEGSFVLPADQHLVLTMEASELNQLSAACLYAAGAASIRCTDCFAFAHRPCHPCSRRQADDIARVQRLLHSCQTAPHGFFRILAGSGGGGGGGSKIAGWGSGPKPEGELERVECSNDDDSNCVFCVFERVSLPWSQPAAFVFGWASSQPPVPVIVTSDSPAPYVAFAIGKKQKPTLSAGGSSQAISQDFGKDWITAKEQLSFLLRWAALQKCPSKERPPWHLKGSSSVHISEWLCLLRSWVVRQQLELNSRKKYQPGNVVGTTGGDLWNNRVAPNIKTSLMNLHELDFVSEERESMLNSLQRRLDVLQSSMDRIHETRCGQPMSVWHVSCQEYCLPLKN</sequence>
<dbReference type="PANTHER" id="PTHR14149:SF14">
    <property type="entry name" value="CALPONIN-HOMOLOGY (CH) DOMAIN-CONTAINING PROTEIN"/>
    <property type="match status" value="1"/>
</dbReference>
<keyword evidence="4" id="KW-1185">Reference proteome</keyword>
<dbReference type="PROSITE" id="PS50018">
    <property type="entry name" value="RAS_GTPASE_ACTIV_2"/>
    <property type="match status" value="1"/>
</dbReference>
<dbReference type="EMBL" id="UYSU01035892">
    <property type="protein sequence ID" value="VDL96850.1"/>
    <property type="molecule type" value="Genomic_DNA"/>
</dbReference>
<feature type="compositionally biased region" description="Acidic residues" evidence="1">
    <location>
        <begin position="1542"/>
        <end position="1551"/>
    </location>
</feature>
<feature type="region of interest" description="Disordered" evidence="1">
    <location>
        <begin position="1113"/>
        <end position="1136"/>
    </location>
</feature>
<evidence type="ECO:0000259" key="2">
    <source>
        <dbReference type="PROSITE" id="PS50018"/>
    </source>
</evidence>
<dbReference type="SUPFAM" id="SSF48350">
    <property type="entry name" value="GTPase activation domain, GAP"/>
    <property type="match status" value="1"/>
</dbReference>
<protein>
    <submittedName>
        <fullName evidence="5">Ras-GAP domain-containing protein</fullName>
    </submittedName>
</protein>
<dbReference type="GO" id="GO:0005096">
    <property type="term" value="F:GTPase activator activity"/>
    <property type="evidence" value="ECO:0007669"/>
    <property type="project" value="TreeGrafter"/>
</dbReference>
<dbReference type="PANTHER" id="PTHR14149">
    <property type="entry name" value="RAS GTPASE-ACTIVATING PROTEIN WITH IQ MOTIF"/>
    <property type="match status" value="1"/>
</dbReference>
<evidence type="ECO:0000313" key="4">
    <source>
        <dbReference type="Proteomes" id="UP000275846"/>
    </source>
</evidence>
<dbReference type="Gene3D" id="1.10.506.10">
    <property type="entry name" value="GTPase Activation - p120gap, domain 1"/>
    <property type="match status" value="2"/>
</dbReference>
<dbReference type="SMART" id="SM00015">
    <property type="entry name" value="IQ"/>
    <property type="match status" value="3"/>
</dbReference>
<dbReference type="GO" id="GO:0005516">
    <property type="term" value="F:calmodulin binding"/>
    <property type="evidence" value="ECO:0007669"/>
    <property type="project" value="TreeGrafter"/>
</dbReference>
<dbReference type="InterPro" id="IPR000048">
    <property type="entry name" value="IQ_motif_EF-hand-BS"/>
</dbReference>
<evidence type="ECO:0000313" key="3">
    <source>
        <dbReference type="EMBL" id="VDL96850.1"/>
    </source>
</evidence>
<dbReference type="WBParaSite" id="SSLN_0001087001-mRNA-1">
    <property type="protein sequence ID" value="SSLN_0001087001-mRNA-1"/>
    <property type="gene ID" value="SSLN_0001087001"/>
</dbReference>
<dbReference type="InterPro" id="IPR001936">
    <property type="entry name" value="RasGAP_dom"/>
</dbReference>